<dbReference type="OrthoDB" id="9772630at2"/>
<dbReference type="GO" id="GO:0009847">
    <property type="term" value="P:spore germination"/>
    <property type="evidence" value="ECO:0007669"/>
    <property type="project" value="UniProtKB-UniRule"/>
</dbReference>
<dbReference type="InterPro" id="IPR050768">
    <property type="entry name" value="UPF0353/GerABKA_families"/>
</dbReference>
<evidence type="ECO:0000313" key="6">
    <source>
        <dbReference type="EMBL" id="RBP08124.1"/>
    </source>
</evidence>
<comment type="caution">
    <text evidence="6">The sequence shown here is derived from an EMBL/GenBank/DDBJ whole genome shotgun (WGS) entry which is preliminary data.</text>
</comment>
<evidence type="ECO:0000256" key="4">
    <source>
        <dbReference type="PIRNR" id="PIRNR005690"/>
    </source>
</evidence>
<feature type="transmembrane region" description="Helical" evidence="5">
    <location>
        <begin position="434"/>
        <end position="458"/>
    </location>
</feature>
<dbReference type="PANTHER" id="PTHR22550">
    <property type="entry name" value="SPORE GERMINATION PROTEIN"/>
    <property type="match status" value="1"/>
</dbReference>
<dbReference type="GO" id="GO:0005886">
    <property type="term" value="C:plasma membrane"/>
    <property type="evidence" value="ECO:0007669"/>
    <property type="project" value="UniProtKB-SubCell"/>
</dbReference>
<dbReference type="PANTHER" id="PTHR22550:SF5">
    <property type="entry name" value="LEUCINE ZIPPER PROTEIN 4"/>
    <property type="match status" value="1"/>
</dbReference>
<evidence type="ECO:0000256" key="1">
    <source>
        <dbReference type="ARBA" id="ARBA00004141"/>
    </source>
</evidence>
<keyword evidence="3 4" id="KW-0472">Membrane</keyword>
<dbReference type="Proteomes" id="UP000252118">
    <property type="component" value="Unassembled WGS sequence"/>
</dbReference>
<organism evidence="6 7">
    <name type="scientific">Rossellomorea aquimaris</name>
    <dbReference type="NCBI Taxonomy" id="189382"/>
    <lineage>
        <taxon>Bacteria</taxon>
        <taxon>Bacillati</taxon>
        <taxon>Bacillota</taxon>
        <taxon>Bacilli</taxon>
        <taxon>Bacillales</taxon>
        <taxon>Bacillaceae</taxon>
        <taxon>Rossellomorea</taxon>
    </lineage>
</organism>
<keyword evidence="5" id="KW-0812">Transmembrane</keyword>
<dbReference type="Pfam" id="PF03323">
    <property type="entry name" value="GerA"/>
    <property type="match status" value="1"/>
</dbReference>
<sequence length="519" mass="58449">MGILIYKLRFRVLNSVFRRREVKKDIENGSPHSFDIETFHKEILSLVSNSEDLVFRIITIGEQKLAVVYFDDLINTTAMQDSIIRPLEESTGDLNYQLIQDTINIAKLTQTNQINDVVNNIVNGTAYILKQGDTHGILADVSDKGTRGLEKAETESLVFGPKISFTESITKNLNLIRSNINDPKLCVETFMIGSRAKKKVQMVYIKDIAEEENVNTFRQRITEIEVDSIVDSTVLAQMIEDNSFTFFPQFITTELPDRCTISLLHGKICLLVDRSPTAVIGPSTFMNFFESTEDIYMRWNMGTFLRLVRFVAIFFSILLTPAYVAVLTYHYEVIPSALLVSLGQSRSNVPFPPFFEALLLEFIIELLREAGARLPTKVGQTMGIVGGIVIGQASVQAGFTSNILIIIIAISALGSFTAPSYAIGTAVRIIRFPIIIMAGLYGGVGIMFCLCFILIHLLKVTTLGRPYLSPIYPFRFADFKYSLFRLPYQYLVQRPISNHPMDQGRIPEKKAKEKKDVDE</sequence>
<dbReference type="AlphaFoldDB" id="A0A366F0J7"/>
<dbReference type="InterPro" id="IPR004995">
    <property type="entry name" value="Spore_Ger"/>
</dbReference>
<gene>
    <name evidence="6" type="ORF">DET59_101499</name>
</gene>
<dbReference type="EMBL" id="QNRJ01000001">
    <property type="protein sequence ID" value="RBP08124.1"/>
    <property type="molecule type" value="Genomic_DNA"/>
</dbReference>
<accession>A0A366F0J7</accession>
<protein>
    <submittedName>
        <fullName evidence="6">GerA spore germination protein</fullName>
    </submittedName>
</protein>
<keyword evidence="5" id="KW-1133">Transmembrane helix</keyword>
<evidence type="ECO:0000313" key="7">
    <source>
        <dbReference type="Proteomes" id="UP000252118"/>
    </source>
</evidence>
<comment type="similarity">
    <text evidence="2 4">Belongs to the GerABKA family.</text>
</comment>
<reference evidence="6 7" key="1">
    <citation type="submission" date="2018-06" db="EMBL/GenBank/DDBJ databases">
        <title>Freshwater and sediment microbial communities from various areas in North America, analyzing microbe dynamics in response to fracking.</title>
        <authorList>
            <person name="Lamendella R."/>
        </authorList>
    </citation>
    <scope>NUCLEOTIDE SEQUENCE [LARGE SCALE GENOMIC DNA]</scope>
    <source>
        <strain evidence="6 7">97B</strain>
    </source>
</reference>
<feature type="transmembrane region" description="Helical" evidence="5">
    <location>
        <begin position="307"/>
        <end position="329"/>
    </location>
</feature>
<evidence type="ECO:0000256" key="3">
    <source>
        <dbReference type="ARBA" id="ARBA00023136"/>
    </source>
</evidence>
<feature type="transmembrane region" description="Helical" evidence="5">
    <location>
        <begin position="403"/>
        <end position="422"/>
    </location>
</feature>
<evidence type="ECO:0000256" key="2">
    <source>
        <dbReference type="ARBA" id="ARBA00005278"/>
    </source>
</evidence>
<name>A0A366F0J7_9BACI</name>
<comment type="subcellular location">
    <subcellularLocation>
        <location evidence="4">Cell membrane</location>
    </subcellularLocation>
    <subcellularLocation>
        <location evidence="1">Membrane</location>
        <topology evidence="1">Multi-pass membrane protein</topology>
    </subcellularLocation>
</comment>
<dbReference type="PIRSF" id="PIRSF005690">
    <property type="entry name" value="GerBA"/>
    <property type="match status" value="1"/>
</dbReference>
<proteinExistence type="inferred from homology"/>
<evidence type="ECO:0000256" key="5">
    <source>
        <dbReference type="SAM" id="Phobius"/>
    </source>
</evidence>